<reference evidence="13" key="1">
    <citation type="submission" date="2025-08" db="UniProtKB">
        <authorList>
            <consortium name="RefSeq"/>
        </authorList>
    </citation>
    <scope>IDENTIFICATION</scope>
    <source>
        <strain evidence="13">Wakin</strain>
        <tissue evidence="13">Muscle</tissue>
    </source>
</reference>
<keyword evidence="2" id="KW-0677">Repeat</keyword>
<dbReference type="FunFam" id="3.10.250.10:FF:000007">
    <property type="entry name" value="Soluble scavenger receptor cysteine-rich domain-containing protein SSC5D"/>
    <property type="match status" value="2"/>
</dbReference>
<dbReference type="InterPro" id="IPR053243">
    <property type="entry name" value="SJ_maturation_regulator"/>
</dbReference>
<keyword evidence="1 10" id="KW-0732">Signal</keyword>
<evidence type="ECO:0000256" key="4">
    <source>
        <dbReference type="ARBA" id="ARBA00023170"/>
    </source>
</evidence>
<dbReference type="RefSeq" id="XP_026065212.1">
    <property type="nucleotide sequence ID" value="XM_026209427.1"/>
</dbReference>
<dbReference type="Pfam" id="PF00530">
    <property type="entry name" value="SRCR"/>
    <property type="match status" value="3"/>
</dbReference>
<dbReference type="PANTHER" id="PTHR47653:SF1">
    <property type="entry name" value="DELETED IN MALIGNANT BRAIN TUMORS 1 PROTEIN"/>
    <property type="match status" value="1"/>
</dbReference>
<keyword evidence="3 9" id="KW-1015">Disulfide bond</keyword>
<feature type="signal peptide" evidence="10">
    <location>
        <begin position="1"/>
        <end position="21"/>
    </location>
</feature>
<dbReference type="PANTHER" id="PTHR47653">
    <property type="entry name" value="PROTEIN BARK BEETLE"/>
    <property type="match status" value="1"/>
</dbReference>
<keyword evidence="5" id="KW-0325">Glycoprotein</keyword>
<dbReference type="SUPFAM" id="SSF56487">
    <property type="entry name" value="SRCR-like"/>
    <property type="match status" value="3"/>
</dbReference>
<feature type="disulfide bond" evidence="9">
    <location>
        <begin position="294"/>
        <end position="304"/>
    </location>
</feature>
<dbReference type="OrthoDB" id="536948at2759"/>
<evidence type="ECO:0000256" key="7">
    <source>
        <dbReference type="ARBA" id="ARBA00064153"/>
    </source>
</evidence>
<dbReference type="FunFam" id="3.10.250.10:FF:000006">
    <property type="entry name" value="neurotrypsin isoform X2"/>
    <property type="match status" value="1"/>
</dbReference>
<gene>
    <name evidence="13" type="primary">LOC113047968</name>
</gene>
<evidence type="ECO:0000256" key="5">
    <source>
        <dbReference type="ARBA" id="ARBA00023180"/>
    </source>
</evidence>
<organism evidence="12 13">
    <name type="scientific">Carassius auratus</name>
    <name type="common">Goldfish</name>
    <dbReference type="NCBI Taxonomy" id="7957"/>
    <lineage>
        <taxon>Eukaryota</taxon>
        <taxon>Metazoa</taxon>
        <taxon>Chordata</taxon>
        <taxon>Craniata</taxon>
        <taxon>Vertebrata</taxon>
        <taxon>Euteleostomi</taxon>
        <taxon>Actinopterygii</taxon>
        <taxon>Neopterygii</taxon>
        <taxon>Teleostei</taxon>
        <taxon>Ostariophysi</taxon>
        <taxon>Cypriniformes</taxon>
        <taxon>Cyprinidae</taxon>
        <taxon>Cyprininae</taxon>
        <taxon>Carassius</taxon>
    </lineage>
</organism>
<feature type="disulfide bond" evidence="9">
    <location>
        <begin position="164"/>
        <end position="225"/>
    </location>
</feature>
<feature type="disulfide bond" evidence="9">
    <location>
        <begin position="92"/>
        <end position="102"/>
    </location>
</feature>
<dbReference type="Proteomes" id="UP000515129">
    <property type="component" value="Chromosome 29"/>
</dbReference>
<accession>A0A6P6K1Y6</accession>
<dbReference type="PROSITE" id="PS00420">
    <property type="entry name" value="SRCR_1"/>
    <property type="match status" value="1"/>
</dbReference>
<evidence type="ECO:0000256" key="8">
    <source>
        <dbReference type="ARBA" id="ARBA00069168"/>
    </source>
</evidence>
<dbReference type="InterPro" id="IPR001190">
    <property type="entry name" value="SRCR"/>
</dbReference>
<feature type="domain" description="SRCR" evidence="11">
    <location>
        <begin position="126"/>
        <end position="226"/>
    </location>
</feature>
<comment type="subunit">
    <text evidence="7">Interacts with LGALS1 and laminin.</text>
</comment>
<feature type="disulfide bond" evidence="9">
    <location>
        <begin position="48"/>
        <end position="112"/>
    </location>
</feature>
<protein>
    <recommendedName>
        <fullName evidence="8">Soluble scavenger receptor cysteine-rich domain-containing protein SSC5D</fullName>
    </recommendedName>
</protein>
<dbReference type="SMART" id="SM00202">
    <property type="entry name" value="SR"/>
    <property type="match status" value="3"/>
</dbReference>
<feature type="domain" description="SRCR" evidence="11">
    <location>
        <begin position="23"/>
        <end position="123"/>
    </location>
</feature>
<evidence type="ECO:0000313" key="13">
    <source>
        <dbReference type="RefSeq" id="XP_026065212.1"/>
    </source>
</evidence>
<evidence type="ECO:0000256" key="10">
    <source>
        <dbReference type="SAM" id="SignalP"/>
    </source>
</evidence>
<evidence type="ECO:0000259" key="11">
    <source>
        <dbReference type="PROSITE" id="PS50287"/>
    </source>
</evidence>
<dbReference type="GO" id="GO:0016020">
    <property type="term" value="C:membrane"/>
    <property type="evidence" value="ECO:0007669"/>
    <property type="project" value="InterPro"/>
</dbReference>
<evidence type="ECO:0000313" key="12">
    <source>
        <dbReference type="Proteomes" id="UP000515129"/>
    </source>
</evidence>
<dbReference type="AlphaFoldDB" id="A0A6P6K1Y6"/>
<feature type="disulfide bond" evidence="9">
    <location>
        <begin position="61"/>
        <end position="122"/>
    </location>
</feature>
<dbReference type="Gene3D" id="3.10.250.10">
    <property type="entry name" value="SRCR-like domain"/>
    <property type="match status" value="3"/>
</dbReference>
<sequence length="391" mass="42648">MLSTFWLLLILVLGNGPPVKAFLRLMNGIGFCSGRVEVLYNGTWGTVCDDLWDQSHAAVVCREMGCGDVIEAMPEAYFGEGSGQIWMDEVKCNGMESSLMDCETLGWGIHDCEHSEDAGVICKEFIRLINGPDSCSGRVEVLHDGQWGTVCDDGWDQTDAAVVCKELNCGNVIEAKSAAFFGPGAGPVWMGDVQCTGTEASLASCKSTTWGIQNCEHLKDAGVTCNNVKLVNGSSECDGRVQIRYNRQWGAVCYSGWDLADVTVLCQELYCGDIAEPKAYVQPSEQIWMDQVACTGNELTVQDCPFIGWGVSSCLDGLHAGVFCQKTIRKVLVRVVVKAESGVNVNDPDIKNKLLDMVGKVIGSKGKYTQYWRIQPDGQVFHKQRTATGLF</sequence>
<feature type="disulfide bond" evidence="9">
    <location>
        <begin position="151"/>
        <end position="215"/>
    </location>
</feature>
<dbReference type="KEGG" id="caua:113047968"/>
<proteinExistence type="predicted"/>
<feature type="chain" id="PRO_5028425555" description="Soluble scavenger receptor cysteine-rich domain-containing protein SSC5D" evidence="10">
    <location>
        <begin position="22"/>
        <end position="391"/>
    </location>
</feature>
<keyword evidence="12" id="KW-1185">Reference proteome</keyword>
<feature type="disulfide bond" evidence="9">
    <location>
        <begin position="195"/>
        <end position="205"/>
    </location>
</feature>
<dbReference type="InterPro" id="IPR036772">
    <property type="entry name" value="SRCR-like_dom_sf"/>
</dbReference>
<feature type="domain" description="SRCR" evidence="11">
    <location>
        <begin position="228"/>
        <end position="325"/>
    </location>
</feature>
<dbReference type="PRINTS" id="PR00258">
    <property type="entry name" value="SPERACTRCPTR"/>
</dbReference>
<dbReference type="GeneID" id="113047968"/>
<name>A0A6P6K1Y6_CARAU</name>
<evidence type="ECO:0000256" key="9">
    <source>
        <dbReference type="PROSITE-ProRule" id="PRU00196"/>
    </source>
</evidence>
<comment type="function">
    <text evidence="6">Binds to extracellular matrix proteins. Binds to pathogen-associated molecular patterns (PAMPs) present on the cell walls of Gram-positive and Gram-negative bacteria and fungi, behaving as a pattern recognition receptor (PRR). Induces bacterial and fungal aggregation and subsequent inhibition of PAMP-induced cytokine release. Does not possess intrinsic bactericidal activity. May play a role in the innate defense and homeostasis of certain epithelial surfaces.</text>
</comment>
<evidence type="ECO:0000256" key="1">
    <source>
        <dbReference type="ARBA" id="ARBA00022729"/>
    </source>
</evidence>
<dbReference type="GO" id="GO:0045217">
    <property type="term" value="P:cell-cell junction maintenance"/>
    <property type="evidence" value="ECO:0007669"/>
    <property type="project" value="TreeGrafter"/>
</dbReference>
<comment type="caution">
    <text evidence="9">Lacks conserved residue(s) required for the propagation of feature annotation.</text>
</comment>
<keyword evidence="4 13" id="KW-0675">Receptor</keyword>
<evidence type="ECO:0000256" key="6">
    <source>
        <dbReference type="ARBA" id="ARBA00058074"/>
    </source>
</evidence>
<evidence type="ECO:0000256" key="3">
    <source>
        <dbReference type="ARBA" id="ARBA00023157"/>
    </source>
</evidence>
<dbReference type="PROSITE" id="PS50287">
    <property type="entry name" value="SRCR_2"/>
    <property type="match status" value="3"/>
</dbReference>
<evidence type="ECO:0000256" key="2">
    <source>
        <dbReference type="ARBA" id="ARBA00022737"/>
    </source>
</evidence>